<dbReference type="EMBL" id="JACNYO010000058">
    <property type="protein sequence ID" value="MBC3215774.1"/>
    <property type="molecule type" value="Genomic_DNA"/>
</dbReference>
<sequence length="144" mass="16022">MSCPSELSYSHPWGAYNTAYSTNAFDFSGSLQVTLTFLNNSNYVLNLRTPQVWTNTISNGDDEFESPTFKLGNIPSEVHPGKVFVIQGVVDMSSITSGEKLLTFRPQINSGWFSDVERYAPIVSATFICLPDRGKTIDITHNFI</sequence>
<dbReference type="RefSeq" id="WP_139102420.1">
    <property type="nucleotide sequence ID" value="NZ_JACBIV010000049.1"/>
</dbReference>
<gene>
    <name evidence="1" type="ORF">H8J20_26965</name>
</gene>
<reference evidence="1" key="1">
    <citation type="submission" date="2020-08" db="EMBL/GenBank/DDBJ databases">
        <title>Food and environmental bacterial isolates.</title>
        <authorList>
            <person name="Richter L."/>
            <person name="Du Plessis E.M."/>
            <person name="Duvenage S."/>
            <person name="Allam M."/>
            <person name="Korsten L."/>
        </authorList>
    </citation>
    <scope>NUCLEOTIDE SEQUENCE</scope>
    <source>
        <strain evidence="1">UPMP2127</strain>
    </source>
</reference>
<protein>
    <submittedName>
        <fullName evidence="1">Uncharacterized protein</fullName>
    </submittedName>
</protein>
<dbReference type="Proteomes" id="UP000659084">
    <property type="component" value="Unassembled WGS sequence"/>
</dbReference>
<accession>A0AAW3WYY5</accession>
<organism evidence="1 2">
    <name type="scientific">Serratia fonticola</name>
    <dbReference type="NCBI Taxonomy" id="47917"/>
    <lineage>
        <taxon>Bacteria</taxon>
        <taxon>Pseudomonadati</taxon>
        <taxon>Pseudomonadota</taxon>
        <taxon>Gammaproteobacteria</taxon>
        <taxon>Enterobacterales</taxon>
        <taxon>Yersiniaceae</taxon>
        <taxon>Serratia</taxon>
    </lineage>
</organism>
<evidence type="ECO:0000313" key="1">
    <source>
        <dbReference type="EMBL" id="MBC3215774.1"/>
    </source>
</evidence>
<evidence type="ECO:0000313" key="2">
    <source>
        <dbReference type="Proteomes" id="UP000659084"/>
    </source>
</evidence>
<proteinExistence type="predicted"/>
<dbReference type="AlphaFoldDB" id="A0AAW3WYY5"/>
<comment type="caution">
    <text evidence="1">The sequence shown here is derived from an EMBL/GenBank/DDBJ whole genome shotgun (WGS) entry which is preliminary data.</text>
</comment>
<name>A0AAW3WYY5_SERFO</name>